<evidence type="ECO:0000313" key="1">
    <source>
        <dbReference type="EMBL" id="KAL0490445.1"/>
    </source>
</evidence>
<reference evidence="1 2" key="1">
    <citation type="submission" date="2024-03" db="EMBL/GenBank/DDBJ databases">
        <title>The Acrasis kona genome and developmental transcriptomes reveal deep origins of eukaryotic multicellular pathways.</title>
        <authorList>
            <person name="Sheikh S."/>
            <person name="Fu C.-J."/>
            <person name="Brown M.W."/>
            <person name="Baldauf S.L."/>
        </authorList>
    </citation>
    <scope>NUCLEOTIDE SEQUENCE [LARGE SCALE GENOMIC DNA]</scope>
    <source>
        <strain evidence="1 2">ATCC MYA-3509</strain>
    </source>
</reference>
<dbReference type="EMBL" id="JAOPGA020001688">
    <property type="protein sequence ID" value="KAL0490445.1"/>
    <property type="molecule type" value="Genomic_DNA"/>
</dbReference>
<name>A0AAW2ZLV9_9EUKA</name>
<dbReference type="SUPFAM" id="SSF101898">
    <property type="entry name" value="NHL repeat"/>
    <property type="match status" value="1"/>
</dbReference>
<dbReference type="AlphaFoldDB" id="A0AAW2ZLV9"/>
<dbReference type="InterPro" id="IPR006624">
    <property type="entry name" value="Beta-propeller_rpt_TECPR"/>
</dbReference>
<evidence type="ECO:0000313" key="2">
    <source>
        <dbReference type="Proteomes" id="UP001431209"/>
    </source>
</evidence>
<dbReference type="Proteomes" id="UP001431209">
    <property type="component" value="Unassembled WGS sequence"/>
</dbReference>
<dbReference type="SMART" id="SM00706">
    <property type="entry name" value="TECPR"/>
    <property type="match status" value="4"/>
</dbReference>
<proteinExistence type="predicted"/>
<gene>
    <name evidence="1" type="ORF">AKO1_009559</name>
</gene>
<organism evidence="1 2">
    <name type="scientific">Acrasis kona</name>
    <dbReference type="NCBI Taxonomy" id="1008807"/>
    <lineage>
        <taxon>Eukaryota</taxon>
        <taxon>Discoba</taxon>
        <taxon>Heterolobosea</taxon>
        <taxon>Tetramitia</taxon>
        <taxon>Eutetramitia</taxon>
        <taxon>Acrasidae</taxon>
        <taxon>Acrasis</taxon>
    </lineage>
</organism>
<keyword evidence="2" id="KW-1185">Reference proteome</keyword>
<sequence>MTNPTTQTTTTNVVDKPVLGGIIEKQNVEVIHKPVVQEIHEQKVIELEKQNVVKNIVHDTIHEQARASTVYEEVGTRDAEAERLRLAQLNLQTAPVVTHQSGATHEVRQGEVVAQVVRQEHIEHHVQPVITEVHEQNVVQEVVHPVVRKIHDETIIREVPYTQDTGRFDVLDVTHAPRVTPTQAPIVAPVAPVVTAPLVAPLSTGAVAPQNRDQIRTLSCAGKNYIYGLSYAGELYRLAGSERTLSWEFLPTEGMLFKDISVARGGHVFGIGLNNGFLYRLNNKSGYDLVLPEDIQRLSQVAAQSKRKIYALAEDGSVLFLKLARFGHNNVWERLGGKLKKISVGGKLLRRTEVWGIGLDNRAYRYLDGQWIPFNVLLTDLSVATDNAVYGVDQGGRLLKWNGADMFGLQERELTGDRRVVQQSILSNVTAYKEGTGVYGIEKGTGNVLKMLV</sequence>
<accession>A0AAW2ZLV9</accession>
<protein>
    <submittedName>
        <fullName evidence="1">Uncharacterized protein</fullName>
    </submittedName>
</protein>
<comment type="caution">
    <text evidence="1">The sequence shown here is derived from an EMBL/GenBank/DDBJ whole genome shotgun (WGS) entry which is preliminary data.</text>
</comment>